<dbReference type="AlphaFoldDB" id="A0A832G7F1"/>
<dbReference type="EMBL" id="DSVI01000005">
    <property type="protein sequence ID" value="HGT47262.1"/>
    <property type="molecule type" value="Genomic_DNA"/>
</dbReference>
<name>A0A832G7F1_9BACT</name>
<comment type="caution">
    <text evidence="2">The sequence shown here is derived from an EMBL/GenBank/DDBJ whole genome shotgun (WGS) entry which is preliminary data.</text>
</comment>
<protein>
    <submittedName>
        <fullName evidence="2">Uncharacterized protein</fullName>
    </submittedName>
</protein>
<reference evidence="2" key="1">
    <citation type="journal article" date="2020" name="mSystems">
        <title>Genome- and Community-Level Interaction Insights into Carbon Utilization and Element Cycling Functions of Hydrothermarchaeota in Hydrothermal Sediment.</title>
        <authorList>
            <person name="Zhou Z."/>
            <person name="Liu Y."/>
            <person name="Xu W."/>
            <person name="Pan J."/>
            <person name="Luo Z.H."/>
            <person name="Li M."/>
        </authorList>
    </citation>
    <scope>NUCLEOTIDE SEQUENCE [LARGE SCALE GENOMIC DNA]</scope>
    <source>
        <strain evidence="2">SpSt-500</strain>
    </source>
</reference>
<proteinExistence type="predicted"/>
<sequence length="390" mass="44171">MKKTVLISAVLLMFSSIFLSLSFAQQEEEQIRYYQMEPLDDSLFIQIQEALFIDPPDPKAEIIVDLRDANNQTISIKGALYPMLALPAEMRARIITYPFKINLEEDIHYASVFTRVIEKIRFGKVLQPPTKTQISPTLGYINPFLQLQGGERLGVALKQDVGLSFGFGTPYSGALETNFFEANFHILGVRAGMFNHIDAMIEPIKEQNHNNLIFSQGFQIFYTIPFGNFFEFGYLKATTEIGQAKLNTYLKPTEGTVVLNDDGSVKYQARVIHNNDSYLNWEFRYPLSILGSTRGKVYVAKYLDELHFGFGFREMSLAGSTFDLQFDAMPSSKYRQPQYNINLLVQKIMEGWGFSAFAIGPAASISRTDAGKIGFTKIFVNLRFKLGTSF</sequence>
<evidence type="ECO:0000256" key="1">
    <source>
        <dbReference type="SAM" id="SignalP"/>
    </source>
</evidence>
<feature type="chain" id="PRO_5032540854" evidence="1">
    <location>
        <begin position="25"/>
        <end position="390"/>
    </location>
</feature>
<feature type="signal peptide" evidence="1">
    <location>
        <begin position="1"/>
        <end position="24"/>
    </location>
</feature>
<organism evidence="2">
    <name type="scientific">Ignavibacterium album</name>
    <dbReference type="NCBI Taxonomy" id="591197"/>
    <lineage>
        <taxon>Bacteria</taxon>
        <taxon>Pseudomonadati</taxon>
        <taxon>Ignavibacteriota</taxon>
        <taxon>Ignavibacteria</taxon>
        <taxon>Ignavibacteriales</taxon>
        <taxon>Ignavibacteriaceae</taxon>
        <taxon>Ignavibacterium</taxon>
    </lineage>
</organism>
<accession>A0A832G7F1</accession>
<keyword evidence="1" id="KW-0732">Signal</keyword>
<evidence type="ECO:0000313" key="2">
    <source>
        <dbReference type="EMBL" id="HGT47262.1"/>
    </source>
</evidence>
<gene>
    <name evidence="2" type="ORF">ENS56_04460</name>
</gene>